<feature type="chain" id="PRO_5009313894" evidence="2">
    <location>
        <begin position="18"/>
        <end position="555"/>
    </location>
</feature>
<comment type="similarity">
    <text evidence="1">Belongs to the peptidase M13 family.</text>
</comment>
<dbReference type="GO" id="GO:0016485">
    <property type="term" value="P:protein processing"/>
    <property type="evidence" value="ECO:0007669"/>
    <property type="project" value="TreeGrafter"/>
</dbReference>
<evidence type="ECO:0000256" key="2">
    <source>
        <dbReference type="SAM" id="SignalP"/>
    </source>
</evidence>
<dbReference type="InterPro" id="IPR018497">
    <property type="entry name" value="Peptidase_M13_C"/>
</dbReference>
<evidence type="ECO:0000259" key="3">
    <source>
        <dbReference type="Pfam" id="PF01431"/>
    </source>
</evidence>
<protein>
    <submittedName>
        <fullName evidence="5">Peptidase_M13 domain-containing protein</fullName>
    </submittedName>
</protein>
<sequence length="555" mass="63477">MVPFLLLGILAYAAAQADSSVFRHRFSSEVSPCEDFNEYVCNLKENVDTSWTDELQNRFMYDLLRHFNDYSDQIVDFVRQIYARDIIGTEFTHDEWFALNRRIILSNEAAPYINFVVPKLVRENGLWMPEETLAELKKVYTAVNEALVESIQVSMKKEPKHQIMKPLGFTACSPPYRGFNLCIQYSYAFQEQHWISQEQLEHVTNVIKNIEAYIYFPEAAKDPQNINTALSFFEESFRENLDALEEHILDSSCDSACLLDHLKSFMLSTLYKYIATYSNSPEYIHYWLIEGAPFAVGAWNSLGGDGKIAVLPAMSYYMNHTNLPRGLLYSTIAWQLGHELLHNLDSSKWGDRGATALRNVSRYESGFHCFANFYGSFVSSAPDGRLLFPNGELKQNEGFCDVEGFRVALKAVKKLLEIERDAVEVDSEHSDFEWFFLGAGLSYCHRANDYAQFVFLKDRPHPRFSVRINAVALQTPEFSEVFHCKPGDPITYKLMAGKQNNMRTIRNGQLCLSGSGEVAMLAPSTATRTAACGRSAEREEAAARRRHWFNYPSLR</sequence>
<dbReference type="InterPro" id="IPR000718">
    <property type="entry name" value="Peptidase_M13"/>
</dbReference>
<dbReference type="PANTHER" id="PTHR11733">
    <property type="entry name" value="ZINC METALLOPROTEASE FAMILY M13 NEPRILYSIN-RELATED"/>
    <property type="match status" value="1"/>
</dbReference>
<evidence type="ECO:0000313" key="5">
    <source>
        <dbReference type="WBParaSite" id="L893_g2974.t1"/>
    </source>
</evidence>
<evidence type="ECO:0000256" key="1">
    <source>
        <dbReference type="ARBA" id="ARBA00007357"/>
    </source>
</evidence>
<accession>A0A1I7ZTR9</accession>
<reference evidence="5" key="1">
    <citation type="submission" date="2016-11" db="UniProtKB">
        <authorList>
            <consortium name="WormBaseParasite"/>
        </authorList>
    </citation>
    <scope>IDENTIFICATION</scope>
</reference>
<keyword evidence="2" id="KW-0732">Signal</keyword>
<dbReference type="GO" id="GO:0005886">
    <property type="term" value="C:plasma membrane"/>
    <property type="evidence" value="ECO:0007669"/>
    <property type="project" value="TreeGrafter"/>
</dbReference>
<dbReference type="GO" id="GO:0004222">
    <property type="term" value="F:metalloendopeptidase activity"/>
    <property type="evidence" value="ECO:0007669"/>
    <property type="project" value="InterPro"/>
</dbReference>
<proteinExistence type="inferred from homology"/>
<dbReference type="PANTHER" id="PTHR11733:SF167">
    <property type="entry name" value="FI17812P1-RELATED"/>
    <property type="match status" value="1"/>
</dbReference>
<organism evidence="4 5">
    <name type="scientific">Steinernema glaseri</name>
    <dbReference type="NCBI Taxonomy" id="37863"/>
    <lineage>
        <taxon>Eukaryota</taxon>
        <taxon>Metazoa</taxon>
        <taxon>Ecdysozoa</taxon>
        <taxon>Nematoda</taxon>
        <taxon>Chromadorea</taxon>
        <taxon>Rhabditida</taxon>
        <taxon>Tylenchina</taxon>
        <taxon>Panagrolaimomorpha</taxon>
        <taxon>Strongyloidoidea</taxon>
        <taxon>Steinernematidae</taxon>
        <taxon>Steinernema</taxon>
    </lineage>
</organism>
<feature type="domain" description="Peptidase M13 C-terminal" evidence="3">
    <location>
        <begin position="320"/>
        <end position="491"/>
    </location>
</feature>
<dbReference type="Pfam" id="PF01431">
    <property type="entry name" value="Peptidase_M13"/>
    <property type="match status" value="1"/>
</dbReference>
<name>A0A1I7ZTR9_9BILA</name>
<dbReference type="Proteomes" id="UP000095287">
    <property type="component" value="Unplaced"/>
</dbReference>
<keyword evidence="4" id="KW-1185">Reference proteome</keyword>
<evidence type="ECO:0000313" key="4">
    <source>
        <dbReference type="Proteomes" id="UP000095287"/>
    </source>
</evidence>
<feature type="signal peptide" evidence="2">
    <location>
        <begin position="1"/>
        <end position="17"/>
    </location>
</feature>
<dbReference type="AlphaFoldDB" id="A0A1I7ZTR9"/>
<dbReference type="InterPro" id="IPR024079">
    <property type="entry name" value="MetalloPept_cat_dom_sf"/>
</dbReference>
<dbReference type="Gene3D" id="3.40.390.10">
    <property type="entry name" value="Collagenase (Catalytic Domain)"/>
    <property type="match status" value="1"/>
</dbReference>
<dbReference type="SUPFAM" id="SSF55486">
    <property type="entry name" value="Metalloproteases ('zincins'), catalytic domain"/>
    <property type="match status" value="1"/>
</dbReference>
<dbReference type="WBParaSite" id="L893_g2974.t1">
    <property type="protein sequence ID" value="L893_g2974.t1"/>
    <property type="gene ID" value="L893_g2974"/>
</dbReference>
<dbReference type="PROSITE" id="PS51885">
    <property type="entry name" value="NEPRILYSIN"/>
    <property type="match status" value="1"/>
</dbReference>